<dbReference type="RefSeq" id="WP_252441418.1">
    <property type="nucleotide sequence ID" value="NZ_JAGSOV010000046.1"/>
</dbReference>
<accession>A0ABT1A442</accession>
<dbReference type="Pfam" id="PF02861">
    <property type="entry name" value="Clp_N"/>
    <property type="match status" value="1"/>
</dbReference>
<dbReference type="SUPFAM" id="SSF81923">
    <property type="entry name" value="Double Clp-N motif"/>
    <property type="match status" value="1"/>
</dbReference>
<dbReference type="InterPro" id="IPR004176">
    <property type="entry name" value="Clp_R_N"/>
</dbReference>
<dbReference type="EMBL" id="JAGSOV010000046">
    <property type="protein sequence ID" value="MCO1657772.1"/>
    <property type="molecule type" value="Genomic_DNA"/>
</dbReference>
<dbReference type="InterPro" id="IPR036628">
    <property type="entry name" value="Clp_N_dom_sf"/>
</dbReference>
<protein>
    <recommendedName>
        <fullName evidence="1">Clp R domain-containing protein</fullName>
    </recommendedName>
</protein>
<dbReference type="Proteomes" id="UP001165283">
    <property type="component" value="Unassembled WGS sequence"/>
</dbReference>
<keyword evidence="3" id="KW-1185">Reference proteome</keyword>
<proteinExistence type="predicted"/>
<evidence type="ECO:0000313" key="3">
    <source>
        <dbReference type="Proteomes" id="UP001165283"/>
    </source>
</evidence>
<reference evidence="2" key="1">
    <citation type="submission" date="2021-04" db="EMBL/GenBank/DDBJ databases">
        <title>Pseudonocardia sp. nov., isolated from sandy soil of mangrove forest.</title>
        <authorList>
            <person name="Zan Z."/>
            <person name="Huang R."/>
            <person name="Liu W."/>
        </authorList>
    </citation>
    <scope>NUCLEOTIDE SEQUENCE</scope>
    <source>
        <strain evidence="2">S2-4</strain>
    </source>
</reference>
<evidence type="ECO:0000313" key="2">
    <source>
        <dbReference type="EMBL" id="MCO1657772.1"/>
    </source>
</evidence>
<evidence type="ECO:0000259" key="1">
    <source>
        <dbReference type="Pfam" id="PF02861"/>
    </source>
</evidence>
<feature type="domain" description="Clp R" evidence="1">
    <location>
        <begin position="9"/>
        <end position="70"/>
    </location>
</feature>
<name>A0ABT1A442_9PSEU</name>
<dbReference type="Gene3D" id="1.10.1780.10">
    <property type="entry name" value="Clp, N-terminal domain"/>
    <property type="match status" value="1"/>
</dbReference>
<comment type="caution">
    <text evidence="2">The sequence shown here is derived from an EMBL/GenBank/DDBJ whole genome shotgun (WGS) entry which is preliminary data.</text>
</comment>
<gene>
    <name evidence="2" type="ORF">KDL28_22165</name>
</gene>
<organism evidence="2 3">
    <name type="scientific">Pseudonocardia humida</name>
    <dbReference type="NCBI Taxonomy" id="2800819"/>
    <lineage>
        <taxon>Bacteria</taxon>
        <taxon>Bacillati</taxon>
        <taxon>Actinomycetota</taxon>
        <taxon>Actinomycetes</taxon>
        <taxon>Pseudonocardiales</taxon>
        <taxon>Pseudonocardiaceae</taxon>
        <taxon>Pseudonocardia</taxon>
    </lineage>
</organism>
<sequence>MSAVDELLAAVLAAAEDEARHDSSPTVEARHLLLALAGEPEAITQAVLGPVGLDHQGVRAALDREFEHSLSTVGFSPATYALPRPSASPDHPRLGSSAKLALERGFASVARKKDLRQAHVLLGVLRAEVGSVARALSLAGIDRSALVDRVREGLARSERPDGEEAP</sequence>